<dbReference type="EMBL" id="BK015105">
    <property type="protein sequence ID" value="DAD91183.1"/>
    <property type="molecule type" value="Genomic_DNA"/>
</dbReference>
<protein>
    <submittedName>
        <fullName evidence="1">Uncharacterized protein</fullName>
    </submittedName>
</protein>
<proteinExistence type="predicted"/>
<name>A0A8S5N9W0_9CAUD</name>
<accession>A0A8S5N9W0</accession>
<organism evidence="1">
    <name type="scientific">Myoviridae sp. ctHaT25</name>
    <dbReference type="NCBI Taxonomy" id="2826635"/>
    <lineage>
        <taxon>Viruses</taxon>
        <taxon>Duplodnaviria</taxon>
        <taxon>Heunggongvirae</taxon>
        <taxon>Uroviricota</taxon>
        <taxon>Caudoviricetes</taxon>
    </lineage>
</organism>
<evidence type="ECO:0000313" key="1">
    <source>
        <dbReference type="EMBL" id="DAD91183.1"/>
    </source>
</evidence>
<sequence length="36" mass="4452">MFWRPVRPDFDRSRPIGFIPLLFRLRHGLPRNPFED</sequence>
<reference evidence="1" key="1">
    <citation type="journal article" date="2021" name="Proc. Natl. Acad. Sci. U.S.A.">
        <title>A Catalog of Tens of Thousands of Viruses from Human Metagenomes Reveals Hidden Associations with Chronic Diseases.</title>
        <authorList>
            <person name="Tisza M.J."/>
            <person name="Buck C.B."/>
        </authorList>
    </citation>
    <scope>NUCLEOTIDE SEQUENCE</scope>
    <source>
        <strain evidence="1">CtHaT25</strain>
    </source>
</reference>